<evidence type="ECO:0000256" key="5">
    <source>
        <dbReference type="PIRNR" id="PIRNR038994"/>
    </source>
</evidence>
<evidence type="ECO:0000256" key="4">
    <source>
        <dbReference type="ARBA" id="ARBA00023277"/>
    </source>
</evidence>
<feature type="binding site" evidence="7">
    <location>
        <position position="225"/>
    </location>
    <ligand>
        <name>substrate</name>
    </ligand>
</feature>
<dbReference type="AlphaFoldDB" id="A0A1I1RVS9"/>
<dbReference type="PANTHER" id="PTHR11113:SF14">
    <property type="entry name" value="N-ACETYLGLUCOSAMINE-6-PHOSPHATE DEACETYLASE"/>
    <property type="match status" value="1"/>
</dbReference>
<feature type="binding site" evidence="7">
    <location>
        <position position="142"/>
    </location>
    <ligand>
        <name>substrate</name>
    </ligand>
</feature>
<evidence type="ECO:0000256" key="7">
    <source>
        <dbReference type="PIRSR" id="PIRSR038994-2"/>
    </source>
</evidence>
<feature type="binding site" evidence="7">
    <location>
        <begin position="217"/>
        <end position="218"/>
    </location>
    <ligand>
        <name>substrate</name>
    </ligand>
</feature>
<keyword evidence="2 8" id="KW-0479">Metal-binding</keyword>
<feature type="binding site" evidence="7">
    <location>
        <begin position="304"/>
        <end position="306"/>
    </location>
    <ligand>
        <name>substrate</name>
    </ligand>
</feature>
<evidence type="ECO:0000256" key="1">
    <source>
        <dbReference type="ARBA" id="ARBA00010716"/>
    </source>
</evidence>
<proteinExistence type="inferred from homology"/>
<dbReference type="InterPro" id="IPR032466">
    <property type="entry name" value="Metal_Hydrolase"/>
</dbReference>
<evidence type="ECO:0000256" key="8">
    <source>
        <dbReference type="PIRSR" id="PIRSR038994-3"/>
    </source>
</evidence>
<evidence type="ECO:0000256" key="2">
    <source>
        <dbReference type="ARBA" id="ARBA00022723"/>
    </source>
</evidence>
<evidence type="ECO:0000313" key="11">
    <source>
        <dbReference type="Proteomes" id="UP000198728"/>
    </source>
</evidence>
<dbReference type="STRING" id="441112.SAMN04488094_1433"/>
<comment type="similarity">
    <text evidence="1 5">Belongs to the metallo-dependent hydrolases superfamily. NagA family.</text>
</comment>
<feature type="binding site" evidence="7">
    <location>
        <position position="249"/>
    </location>
    <ligand>
        <name>substrate</name>
    </ligand>
</feature>
<name>A0A1I1RVS9_9RHOB</name>
<dbReference type="GO" id="GO:0006046">
    <property type="term" value="P:N-acetylglucosamine catabolic process"/>
    <property type="evidence" value="ECO:0007669"/>
    <property type="project" value="TreeGrafter"/>
</dbReference>
<dbReference type="InterPro" id="IPR003764">
    <property type="entry name" value="GlcNAc_6-P_deAcase"/>
</dbReference>
<dbReference type="PIRSF" id="PIRSF038994">
    <property type="entry name" value="NagA"/>
    <property type="match status" value="1"/>
</dbReference>
<evidence type="ECO:0000256" key="6">
    <source>
        <dbReference type="PIRSR" id="PIRSR038994-1"/>
    </source>
</evidence>
<dbReference type="GO" id="GO:0046872">
    <property type="term" value="F:metal ion binding"/>
    <property type="evidence" value="ECO:0007669"/>
    <property type="project" value="UniProtKB-KW"/>
</dbReference>
<gene>
    <name evidence="10" type="ORF">SAMN04488094_1433</name>
</gene>
<keyword evidence="11" id="KW-1185">Reference proteome</keyword>
<dbReference type="GO" id="GO:0008448">
    <property type="term" value="F:N-acetylglucosamine-6-phosphate deacetylase activity"/>
    <property type="evidence" value="ECO:0007669"/>
    <property type="project" value="InterPro"/>
</dbReference>
<comment type="cofactor">
    <cofactor evidence="8">
        <name>a divalent metal cation</name>
        <dbReference type="ChEBI" id="CHEBI:60240"/>
    </cofactor>
    <text evidence="8">Binds 1 divalent metal cation per subunit.</text>
</comment>
<organism evidence="10 11">
    <name type="scientific">Tropicimonas isoalkanivorans</name>
    <dbReference type="NCBI Taxonomy" id="441112"/>
    <lineage>
        <taxon>Bacteria</taxon>
        <taxon>Pseudomonadati</taxon>
        <taxon>Pseudomonadota</taxon>
        <taxon>Alphaproteobacteria</taxon>
        <taxon>Rhodobacterales</taxon>
        <taxon>Roseobacteraceae</taxon>
        <taxon>Tropicimonas</taxon>
    </lineage>
</organism>
<dbReference type="Proteomes" id="UP000198728">
    <property type="component" value="Unassembled WGS sequence"/>
</dbReference>
<dbReference type="InterPro" id="IPR006680">
    <property type="entry name" value="Amidohydro-rel"/>
</dbReference>
<sequence>MTEIRILAERFYDGVTPLLQPQRLVVLRDGIVTETRAATAADLADQDSLRAAIVAPGAIDIQINGAADAQFNFDPTPDTIARIAWGARQGGTAHILPTFITAPGRDYLTAISATRQAIADATPGVIGVHLEGPFLSPARPGIHDPSAIRPLSERDVIALEQEAADFPGTLLLTLAPECQEPEHLRRLTAAGIVLFAGHSEAAPEHLVHMSGATHLWNAMPGIASREPGIVSEVLGGNRLFAGIISDGHHIGRQALCLSVRAASDRLCLVTDAMLTLAGTFQGFVLDGRQIQLADGRLTGEDGTLAGAHIAMDDSIRNLTTLAGSDTVTALRMATVNPAKALGRDSDLGTVRLGAQASLSLYDDSLAALGVVSEGHPFLREQFGTSVSPG</sequence>
<keyword evidence="3 5" id="KW-0378">Hydrolase</keyword>
<protein>
    <submittedName>
        <fullName evidence="10">N-acetylglucosamine-6-phosphate deacetylase</fullName>
    </submittedName>
</protein>
<feature type="binding site" evidence="8">
    <location>
        <position position="198"/>
    </location>
    <ligand>
        <name>Zn(2+)</name>
        <dbReference type="ChEBI" id="CHEBI:29105"/>
    </ligand>
</feature>
<evidence type="ECO:0000313" key="10">
    <source>
        <dbReference type="EMBL" id="SFD35643.1"/>
    </source>
</evidence>
<dbReference type="SUPFAM" id="SSF51556">
    <property type="entry name" value="Metallo-dependent hydrolases"/>
    <property type="match status" value="1"/>
</dbReference>
<evidence type="ECO:0000259" key="9">
    <source>
        <dbReference type="Pfam" id="PF01979"/>
    </source>
</evidence>
<evidence type="ECO:0000256" key="3">
    <source>
        <dbReference type="ARBA" id="ARBA00022801"/>
    </source>
</evidence>
<dbReference type="PANTHER" id="PTHR11113">
    <property type="entry name" value="N-ACETYLGLUCOSAMINE-6-PHOSPHATE DEACETYLASE"/>
    <property type="match status" value="1"/>
</dbReference>
<dbReference type="Gene3D" id="2.30.40.10">
    <property type="entry name" value="Urease, subunit C, domain 1"/>
    <property type="match status" value="1"/>
</dbReference>
<reference evidence="10 11" key="1">
    <citation type="submission" date="2016-10" db="EMBL/GenBank/DDBJ databases">
        <authorList>
            <person name="de Groot N.N."/>
        </authorList>
    </citation>
    <scope>NUCLEOTIDE SEQUENCE [LARGE SCALE GENOMIC DNA]</scope>
    <source>
        <strain evidence="10 11">DSM 19548</strain>
    </source>
</reference>
<keyword evidence="4 5" id="KW-0119">Carbohydrate metabolism</keyword>
<dbReference type="Gene3D" id="3.20.20.140">
    <property type="entry name" value="Metal-dependent hydrolases"/>
    <property type="match status" value="1"/>
</dbReference>
<dbReference type="Pfam" id="PF01979">
    <property type="entry name" value="Amidohydro_1"/>
    <property type="match status" value="1"/>
</dbReference>
<dbReference type="EMBL" id="FOLG01000043">
    <property type="protein sequence ID" value="SFD35643.1"/>
    <property type="molecule type" value="Genomic_DNA"/>
</dbReference>
<accession>A0A1I1RVS9</accession>
<feature type="domain" description="Amidohydrolase-related" evidence="9">
    <location>
        <begin position="278"/>
        <end position="362"/>
    </location>
</feature>
<feature type="binding site" evidence="8">
    <location>
        <position position="214"/>
    </location>
    <ligand>
        <name>Zn(2+)</name>
        <dbReference type="ChEBI" id="CHEBI:29105"/>
    </ligand>
</feature>
<feature type="active site" description="Proton donor/acceptor" evidence="6">
    <location>
        <position position="271"/>
    </location>
</feature>
<feature type="binding site" evidence="8">
    <location>
        <position position="131"/>
    </location>
    <ligand>
        <name>Zn(2+)</name>
        <dbReference type="ChEBI" id="CHEBI:29105"/>
    </ligand>
</feature>
<dbReference type="InterPro" id="IPR011059">
    <property type="entry name" value="Metal-dep_hydrolase_composite"/>
</dbReference>